<dbReference type="Pfam" id="PF13365">
    <property type="entry name" value="Trypsin_2"/>
    <property type="match status" value="1"/>
</dbReference>
<evidence type="ECO:0000313" key="3">
    <source>
        <dbReference type="Proteomes" id="UP000295689"/>
    </source>
</evidence>
<dbReference type="GO" id="GO:0008236">
    <property type="term" value="F:serine-type peptidase activity"/>
    <property type="evidence" value="ECO:0007669"/>
    <property type="project" value="UniProtKB-KW"/>
</dbReference>
<dbReference type="SUPFAM" id="SSF50494">
    <property type="entry name" value="Trypsin-like serine proteases"/>
    <property type="match status" value="1"/>
</dbReference>
<keyword evidence="1" id="KW-0378">Hydrolase</keyword>
<accession>A0A4R2BET0</accession>
<dbReference type="InterPro" id="IPR009003">
    <property type="entry name" value="Peptidase_S1_PA"/>
</dbReference>
<organism evidence="2 3">
    <name type="scientific">Mesobacillus foraminis</name>
    <dbReference type="NCBI Taxonomy" id="279826"/>
    <lineage>
        <taxon>Bacteria</taxon>
        <taxon>Bacillati</taxon>
        <taxon>Bacillota</taxon>
        <taxon>Bacilli</taxon>
        <taxon>Bacillales</taxon>
        <taxon>Bacillaceae</taxon>
        <taxon>Mesobacillus</taxon>
    </lineage>
</organism>
<evidence type="ECO:0000256" key="1">
    <source>
        <dbReference type="ARBA" id="ARBA00022825"/>
    </source>
</evidence>
<name>A0A4R2BET0_9BACI</name>
<keyword evidence="3" id="KW-1185">Reference proteome</keyword>
<sequence>MDILDQLSKSTVKIHCDNNSSGTGFFFNFHISANTYVPTIITNRHVMENVRSIKLVFSLNDYFSSSQKIVEKHEINYTNVQNQVIYHSDPDIDLCAIKITPILQFQLDNKMDFEKASLDMSHIPSDEVLENLRFVEDVLMVGYPNGLSDVRNNLPIFRKGFTATHPGVDFEGRPECVIDMAVTPGSSGSPVFIHNSNGYMDRKGNVNIGSERLIFLGINKAVYTMSTVGEIIEIPSPTRLVTTSNIGINLGIIVKSKAIKDLEKQIIELIQNEQ</sequence>
<reference evidence="2 3" key="1">
    <citation type="journal article" date="2015" name="Stand. Genomic Sci.">
        <title>Genomic Encyclopedia of Bacterial and Archaeal Type Strains, Phase III: the genomes of soil and plant-associated and newly described type strains.</title>
        <authorList>
            <person name="Whitman W.B."/>
            <person name="Woyke T."/>
            <person name="Klenk H.P."/>
            <person name="Zhou Y."/>
            <person name="Lilburn T.G."/>
            <person name="Beck B.J."/>
            <person name="De Vos P."/>
            <person name="Vandamme P."/>
            <person name="Eisen J.A."/>
            <person name="Garrity G."/>
            <person name="Hugenholtz P."/>
            <person name="Kyrpides N.C."/>
        </authorList>
    </citation>
    <scope>NUCLEOTIDE SEQUENCE [LARGE SCALE GENOMIC DNA]</scope>
    <source>
        <strain evidence="2 3">CV53</strain>
    </source>
</reference>
<dbReference type="AlphaFoldDB" id="A0A4R2BET0"/>
<comment type="caution">
    <text evidence="2">The sequence shown here is derived from an EMBL/GenBank/DDBJ whole genome shotgun (WGS) entry which is preliminary data.</text>
</comment>
<protein>
    <submittedName>
        <fullName evidence="2">Trypsin-like peptidase</fullName>
    </submittedName>
</protein>
<proteinExistence type="predicted"/>
<gene>
    <name evidence="2" type="ORF">EV146_105134</name>
</gene>
<dbReference type="EMBL" id="SLVV01000005">
    <property type="protein sequence ID" value="TCN25477.1"/>
    <property type="molecule type" value="Genomic_DNA"/>
</dbReference>
<keyword evidence="1" id="KW-0645">Protease</keyword>
<keyword evidence="1" id="KW-0720">Serine protease</keyword>
<dbReference type="Gene3D" id="2.40.10.10">
    <property type="entry name" value="Trypsin-like serine proteases"/>
    <property type="match status" value="2"/>
</dbReference>
<evidence type="ECO:0000313" key="2">
    <source>
        <dbReference type="EMBL" id="TCN25477.1"/>
    </source>
</evidence>
<dbReference type="RefSeq" id="WP_219916280.1">
    <property type="nucleotide sequence ID" value="NZ_JABUHM010000003.1"/>
</dbReference>
<dbReference type="InterPro" id="IPR043504">
    <property type="entry name" value="Peptidase_S1_PA_chymotrypsin"/>
</dbReference>
<dbReference type="Proteomes" id="UP000295689">
    <property type="component" value="Unassembled WGS sequence"/>
</dbReference>